<dbReference type="Gene3D" id="2.60.40.10">
    <property type="entry name" value="Immunoglobulins"/>
    <property type="match status" value="1"/>
</dbReference>
<dbReference type="InterPro" id="IPR013783">
    <property type="entry name" value="Ig-like_fold"/>
</dbReference>
<comment type="caution">
    <text evidence="2">The sequence shown here is derived from an EMBL/GenBank/DDBJ whole genome shotgun (WGS) entry which is preliminary data.</text>
</comment>
<dbReference type="SUPFAM" id="SSF48726">
    <property type="entry name" value="Immunoglobulin"/>
    <property type="match status" value="1"/>
</dbReference>
<protein>
    <recommendedName>
        <fullName evidence="1">Ig-like domain-containing protein</fullName>
    </recommendedName>
</protein>
<dbReference type="InterPro" id="IPR036179">
    <property type="entry name" value="Ig-like_dom_sf"/>
</dbReference>
<dbReference type="AlphaFoldDB" id="A0A9D4C077"/>
<dbReference type="Proteomes" id="UP000828390">
    <property type="component" value="Unassembled WGS sequence"/>
</dbReference>
<dbReference type="InterPro" id="IPR007110">
    <property type="entry name" value="Ig-like_dom"/>
</dbReference>
<gene>
    <name evidence="2" type="ORF">DPMN_057569</name>
</gene>
<organism evidence="2 3">
    <name type="scientific">Dreissena polymorpha</name>
    <name type="common">Zebra mussel</name>
    <name type="synonym">Mytilus polymorpha</name>
    <dbReference type="NCBI Taxonomy" id="45954"/>
    <lineage>
        <taxon>Eukaryota</taxon>
        <taxon>Metazoa</taxon>
        <taxon>Spiralia</taxon>
        <taxon>Lophotrochozoa</taxon>
        <taxon>Mollusca</taxon>
        <taxon>Bivalvia</taxon>
        <taxon>Autobranchia</taxon>
        <taxon>Heteroconchia</taxon>
        <taxon>Euheterodonta</taxon>
        <taxon>Imparidentia</taxon>
        <taxon>Neoheterodontei</taxon>
        <taxon>Myida</taxon>
        <taxon>Dreissenoidea</taxon>
        <taxon>Dreissenidae</taxon>
        <taxon>Dreissena</taxon>
    </lineage>
</organism>
<evidence type="ECO:0000259" key="1">
    <source>
        <dbReference type="PROSITE" id="PS50835"/>
    </source>
</evidence>
<dbReference type="EMBL" id="JAIWYP010000013">
    <property type="protein sequence ID" value="KAH3714867.1"/>
    <property type="molecule type" value="Genomic_DNA"/>
</dbReference>
<keyword evidence="3" id="KW-1185">Reference proteome</keyword>
<sequence>MPIYKSGKVVADSKRYEVMPGDNGASLNLTIHGMQVGDTDYICSLHNKTTGKQLARASLPSNVIPVTLRSMALIETGATSDRVRLLCALSGIMWDKRYFDNHRLVWSRHAHGVNKRVASNGRVDPLFDQARYSIVFDVNNNYSVIEIASVTEADYGDYICELININNNQSLLKKTLHMFGRGNTTTFGT</sequence>
<proteinExistence type="predicted"/>
<evidence type="ECO:0000313" key="2">
    <source>
        <dbReference type="EMBL" id="KAH3714867.1"/>
    </source>
</evidence>
<evidence type="ECO:0000313" key="3">
    <source>
        <dbReference type="Proteomes" id="UP000828390"/>
    </source>
</evidence>
<accession>A0A9D4C077</accession>
<name>A0A9D4C077_DREPO</name>
<feature type="domain" description="Ig-like" evidence="1">
    <location>
        <begin position="60"/>
        <end position="177"/>
    </location>
</feature>
<reference evidence="2" key="2">
    <citation type="submission" date="2020-11" db="EMBL/GenBank/DDBJ databases">
        <authorList>
            <person name="McCartney M.A."/>
            <person name="Auch B."/>
            <person name="Kono T."/>
            <person name="Mallez S."/>
            <person name="Becker A."/>
            <person name="Gohl D.M."/>
            <person name="Silverstein K.A.T."/>
            <person name="Koren S."/>
            <person name="Bechman K.B."/>
            <person name="Herman A."/>
            <person name="Abrahante J.E."/>
            <person name="Garbe J."/>
        </authorList>
    </citation>
    <scope>NUCLEOTIDE SEQUENCE</scope>
    <source>
        <strain evidence="2">Duluth1</strain>
        <tissue evidence="2">Whole animal</tissue>
    </source>
</reference>
<dbReference type="PROSITE" id="PS50835">
    <property type="entry name" value="IG_LIKE"/>
    <property type="match status" value="1"/>
</dbReference>
<reference evidence="2" key="1">
    <citation type="journal article" date="2019" name="bioRxiv">
        <title>The Genome of the Zebra Mussel, Dreissena polymorpha: A Resource for Invasive Species Research.</title>
        <authorList>
            <person name="McCartney M.A."/>
            <person name="Auch B."/>
            <person name="Kono T."/>
            <person name="Mallez S."/>
            <person name="Zhang Y."/>
            <person name="Obille A."/>
            <person name="Becker A."/>
            <person name="Abrahante J.E."/>
            <person name="Garbe J."/>
            <person name="Badalamenti J.P."/>
            <person name="Herman A."/>
            <person name="Mangelson H."/>
            <person name="Liachko I."/>
            <person name="Sullivan S."/>
            <person name="Sone E.D."/>
            <person name="Koren S."/>
            <person name="Silverstein K.A.T."/>
            <person name="Beckman K.B."/>
            <person name="Gohl D.M."/>
        </authorList>
    </citation>
    <scope>NUCLEOTIDE SEQUENCE</scope>
    <source>
        <strain evidence="2">Duluth1</strain>
        <tissue evidence="2">Whole animal</tissue>
    </source>
</reference>